<dbReference type="Pfam" id="PF13673">
    <property type="entry name" value="Acetyltransf_10"/>
    <property type="match status" value="1"/>
</dbReference>
<sequence>MNEVDIRVAEWRSTNALRDIRQTVFIDEQHVPPELEWDAEDARATHFLLTVEHAPVGTARLLPDGHIGRVALLSQARSKGLGQQLMRAVMAYARQQGMARLQLSAQTHALGFYSQLGFVTCSNVYPEAGIPHQDMSWEPATSDPS</sequence>
<dbReference type="AlphaFoldDB" id="A0A1H1R7E2"/>
<dbReference type="SUPFAM" id="SSF55729">
    <property type="entry name" value="Acyl-CoA N-acyltransferases (Nat)"/>
    <property type="match status" value="1"/>
</dbReference>
<organism evidence="2 3">
    <name type="scientific">Halopseudomonas litoralis</name>
    <dbReference type="NCBI Taxonomy" id="797277"/>
    <lineage>
        <taxon>Bacteria</taxon>
        <taxon>Pseudomonadati</taxon>
        <taxon>Pseudomonadota</taxon>
        <taxon>Gammaproteobacteria</taxon>
        <taxon>Pseudomonadales</taxon>
        <taxon>Pseudomonadaceae</taxon>
        <taxon>Halopseudomonas</taxon>
    </lineage>
</organism>
<dbReference type="STRING" id="797277.SAMN05216198_1674"/>
<dbReference type="Proteomes" id="UP000243426">
    <property type="component" value="Chromosome I"/>
</dbReference>
<feature type="domain" description="N-acetyltransferase" evidence="1">
    <location>
        <begin position="4"/>
        <end position="140"/>
    </location>
</feature>
<name>A0A1H1R7E2_9GAMM</name>
<dbReference type="Gene3D" id="3.40.630.30">
    <property type="match status" value="1"/>
</dbReference>
<gene>
    <name evidence="2" type="ORF">SAMN05216198_1674</name>
</gene>
<dbReference type="PANTHER" id="PTHR13355:SF11">
    <property type="entry name" value="GLUCOSAMINE 6-PHOSPHATE N-ACETYLTRANSFERASE"/>
    <property type="match status" value="1"/>
</dbReference>
<dbReference type="RefSeq" id="WP_090272882.1">
    <property type="nucleotide sequence ID" value="NZ_LT629748.1"/>
</dbReference>
<dbReference type="InterPro" id="IPR039143">
    <property type="entry name" value="GNPNAT1-like"/>
</dbReference>
<evidence type="ECO:0000313" key="2">
    <source>
        <dbReference type="EMBL" id="SDS31426.1"/>
    </source>
</evidence>
<dbReference type="EMBL" id="LT629748">
    <property type="protein sequence ID" value="SDS31426.1"/>
    <property type="molecule type" value="Genomic_DNA"/>
</dbReference>
<keyword evidence="2" id="KW-0808">Transferase</keyword>
<dbReference type="InterPro" id="IPR000182">
    <property type="entry name" value="GNAT_dom"/>
</dbReference>
<evidence type="ECO:0000259" key="1">
    <source>
        <dbReference type="PROSITE" id="PS51186"/>
    </source>
</evidence>
<keyword evidence="3" id="KW-1185">Reference proteome</keyword>
<dbReference type="GO" id="GO:0004343">
    <property type="term" value="F:glucosamine 6-phosphate N-acetyltransferase activity"/>
    <property type="evidence" value="ECO:0007669"/>
    <property type="project" value="TreeGrafter"/>
</dbReference>
<dbReference type="PANTHER" id="PTHR13355">
    <property type="entry name" value="GLUCOSAMINE 6-PHOSPHATE N-ACETYLTRANSFERASE"/>
    <property type="match status" value="1"/>
</dbReference>
<evidence type="ECO:0000313" key="3">
    <source>
        <dbReference type="Proteomes" id="UP000243426"/>
    </source>
</evidence>
<reference evidence="3" key="1">
    <citation type="submission" date="2016-10" db="EMBL/GenBank/DDBJ databases">
        <authorList>
            <person name="Varghese N."/>
            <person name="Submissions S."/>
        </authorList>
    </citation>
    <scope>NUCLEOTIDE SEQUENCE [LARGE SCALE GENOMIC DNA]</scope>
    <source>
        <strain evidence="3">2SM5</strain>
    </source>
</reference>
<keyword evidence="2" id="KW-0012">Acyltransferase</keyword>
<accession>A0A1H1R7E2</accession>
<proteinExistence type="predicted"/>
<protein>
    <submittedName>
        <fullName evidence="2">Predicted N-acyltransferase, GNAT family</fullName>
    </submittedName>
</protein>
<dbReference type="CDD" id="cd04301">
    <property type="entry name" value="NAT_SF"/>
    <property type="match status" value="1"/>
</dbReference>
<dbReference type="PROSITE" id="PS51186">
    <property type="entry name" value="GNAT"/>
    <property type="match status" value="1"/>
</dbReference>
<dbReference type="OrthoDB" id="9796171at2"/>
<dbReference type="InterPro" id="IPR016181">
    <property type="entry name" value="Acyl_CoA_acyltransferase"/>
</dbReference>